<name>A0ACC0X8Y9_9ROSI</name>
<keyword evidence="2" id="KW-1185">Reference proteome</keyword>
<dbReference type="EMBL" id="CM047748">
    <property type="protein sequence ID" value="KAJ0013612.1"/>
    <property type="molecule type" value="Genomic_DNA"/>
</dbReference>
<evidence type="ECO:0000313" key="2">
    <source>
        <dbReference type="Proteomes" id="UP001163603"/>
    </source>
</evidence>
<reference evidence="2" key="1">
    <citation type="journal article" date="2023" name="G3 (Bethesda)">
        <title>Genome assembly and association tests identify interacting loci associated with vigor, precocity, and sex in interspecific pistachio rootstocks.</title>
        <authorList>
            <person name="Palmer W."/>
            <person name="Jacygrad E."/>
            <person name="Sagayaradj S."/>
            <person name="Cavanaugh K."/>
            <person name="Han R."/>
            <person name="Bertier L."/>
            <person name="Beede B."/>
            <person name="Kafkas S."/>
            <person name="Golino D."/>
            <person name="Preece J."/>
            <person name="Michelmore R."/>
        </authorList>
    </citation>
    <scope>NUCLEOTIDE SEQUENCE [LARGE SCALE GENOMIC DNA]</scope>
</reference>
<organism evidence="1 2">
    <name type="scientific">Pistacia integerrima</name>
    <dbReference type="NCBI Taxonomy" id="434235"/>
    <lineage>
        <taxon>Eukaryota</taxon>
        <taxon>Viridiplantae</taxon>
        <taxon>Streptophyta</taxon>
        <taxon>Embryophyta</taxon>
        <taxon>Tracheophyta</taxon>
        <taxon>Spermatophyta</taxon>
        <taxon>Magnoliopsida</taxon>
        <taxon>eudicotyledons</taxon>
        <taxon>Gunneridae</taxon>
        <taxon>Pentapetalae</taxon>
        <taxon>rosids</taxon>
        <taxon>malvids</taxon>
        <taxon>Sapindales</taxon>
        <taxon>Anacardiaceae</taxon>
        <taxon>Pistacia</taxon>
    </lineage>
</organism>
<proteinExistence type="predicted"/>
<evidence type="ECO:0000313" key="1">
    <source>
        <dbReference type="EMBL" id="KAJ0013612.1"/>
    </source>
</evidence>
<dbReference type="Proteomes" id="UP001163603">
    <property type="component" value="Chromosome 13"/>
</dbReference>
<gene>
    <name evidence="1" type="ORF">Pint_21473</name>
</gene>
<accession>A0ACC0X8Y9</accession>
<sequence>MDHIKASMENGVLTVTVPKLPSLKPSHLTPMATSLSPSPPLTPSNPCSDPVFKLCFEKERKDGSRDRVEKEEVAMENKEERRRGEEIR</sequence>
<protein>
    <submittedName>
        <fullName evidence="1">Uncharacterized protein</fullName>
    </submittedName>
</protein>
<comment type="caution">
    <text evidence="1">The sequence shown here is derived from an EMBL/GenBank/DDBJ whole genome shotgun (WGS) entry which is preliminary data.</text>
</comment>